<dbReference type="Pfam" id="PF08448">
    <property type="entry name" value="PAS_4"/>
    <property type="match status" value="1"/>
</dbReference>
<keyword evidence="4" id="KW-0597">Phosphoprotein</keyword>
<dbReference type="InterPro" id="IPR004358">
    <property type="entry name" value="Sig_transdc_His_kin-like_C"/>
</dbReference>
<dbReference type="Proteomes" id="UP000184085">
    <property type="component" value="Unassembled WGS sequence"/>
</dbReference>
<feature type="transmembrane region" description="Helical" evidence="10">
    <location>
        <begin position="125"/>
        <end position="143"/>
    </location>
</feature>
<keyword evidence="5" id="KW-0808">Transferase</keyword>
<gene>
    <name evidence="14" type="ORF">KARMA_2952</name>
</gene>
<evidence type="ECO:0000256" key="10">
    <source>
        <dbReference type="SAM" id="Phobius"/>
    </source>
</evidence>
<evidence type="ECO:0000256" key="6">
    <source>
        <dbReference type="ARBA" id="ARBA00022692"/>
    </source>
</evidence>
<comment type="subcellular location">
    <subcellularLocation>
        <location evidence="2">Membrane</location>
    </subcellularLocation>
</comment>
<dbReference type="FunFam" id="3.30.565.10:FF:000006">
    <property type="entry name" value="Sensor histidine kinase WalK"/>
    <property type="match status" value="1"/>
</dbReference>
<dbReference type="Gene3D" id="3.30.450.20">
    <property type="entry name" value="PAS domain"/>
    <property type="match status" value="1"/>
</dbReference>
<dbReference type="GO" id="GO:0016020">
    <property type="term" value="C:membrane"/>
    <property type="evidence" value="ECO:0007669"/>
    <property type="project" value="UniProtKB-SubCell"/>
</dbReference>
<keyword evidence="9 10" id="KW-0472">Membrane</keyword>
<dbReference type="InterPro" id="IPR003594">
    <property type="entry name" value="HATPase_dom"/>
</dbReference>
<feature type="transmembrane region" description="Helical" evidence="10">
    <location>
        <begin position="183"/>
        <end position="204"/>
    </location>
</feature>
<dbReference type="Pfam" id="PF02518">
    <property type="entry name" value="HATPase_c"/>
    <property type="match status" value="1"/>
</dbReference>
<dbReference type="InterPro" id="IPR003661">
    <property type="entry name" value="HisK_dim/P_dom"/>
</dbReference>
<dbReference type="PANTHER" id="PTHR43304:SF1">
    <property type="entry name" value="PAC DOMAIN-CONTAINING PROTEIN"/>
    <property type="match status" value="1"/>
</dbReference>
<evidence type="ECO:0000256" key="4">
    <source>
        <dbReference type="ARBA" id="ARBA00022553"/>
    </source>
</evidence>
<dbReference type="PROSITE" id="PS50113">
    <property type="entry name" value="PAC"/>
    <property type="match status" value="1"/>
</dbReference>
<feature type="domain" description="Histidine kinase" evidence="11">
    <location>
        <begin position="658"/>
        <end position="873"/>
    </location>
</feature>
<feature type="transmembrane region" description="Helical" evidence="10">
    <location>
        <begin position="85"/>
        <end position="105"/>
    </location>
</feature>
<dbReference type="SMART" id="SM00387">
    <property type="entry name" value="HATPase_c"/>
    <property type="match status" value="1"/>
</dbReference>
<accession>A0A1M4N470</accession>
<dbReference type="EMBL" id="FMJB01000059">
    <property type="protein sequence ID" value="SCM68725.1"/>
    <property type="molecule type" value="Genomic_DNA"/>
</dbReference>
<feature type="transmembrane region" description="Helical" evidence="10">
    <location>
        <begin position="224"/>
        <end position="245"/>
    </location>
</feature>
<protein>
    <recommendedName>
        <fullName evidence="3">histidine kinase</fullName>
        <ecNumber evidence="3">2.7.13.3</ecNumber>
    </recommendedName>
</protein>
<dbReference type="Gene3D" id="1.10.287.130">
    <property type="match status" value="1"/>
</dbReference>
<evidence type="ECO:0000256" key="2">
    <source>
        <dbReference type="ARBA" id="ARBA00004370"/>
    </source>
</evidence>
<dbReference type="EC" id="2.7.13.3" evidence="3"/>
<comment type="catalytic activity">
    <reaction evidence="1">
        <text>ATP + protein L-histidine = ADP + protein N-phospho-L-histidine.</text>
        <dbReference type="EC" id="2.7.13.3"/>
    </reaction>
</comment>
<dbReference type="InterPro" id="IPR013656">
    <property type="entry name" value="PAS_4"/>
</dbReference>
<keyword evidence="8 10" id="KW-1133">Transmembrane helix</keyword>
<evidence type="ECO:0000256" key="9">
    <source>
        <dbReference type="ARBA" id="ARBA00023136"/>
    </source>
</evidence>
<dbReference type="Pfam" id="PF03924">
    <property type="entry name" value="CHASE"/>
    <property type="match status" value="1"/>
</dbReference>
<dbReference type="CDD" id="cd18773">
    <property type="entry name" value="PDC1_HK_sensor"/>
    <property type="match status" value="1"/>
</dbReference>
<sequence length="877" mass="97499">MSHASQLPRGFERVRGKVGLRTLAFYALPLIVLITSISALSGWYFGIARLLDIWPGFSLMSFNTALSFVFASLMVFALNAENEKFSFGFGVLTGVLPTLSLLKYAGLLTLPVDDLLFDTTSSGGFMAANTAVGLFVAAVTGVLRSLMGDKPWVSATIAALGLAILGLGLTGLATYGVNIMASYMWVALTGMALHTALNFVVLGLAIGLASRGLQTTVPNQRKEILVTSAVVLVAVFITCGIWRHLLESDRQNTVDGVHHELSFIQELITVEFENLQEALERMADRQAARDVITAEGWQADAEKYAADFQQIPGIGLVDTDYKIIGVAPYKELQPAMGVGPNFNPDRTKAMYEAVLRGSSVLTKPFVLSTGRQSIVLFSPIIRDTEFRGLIAASIELKPMITAWLREDFVNFSVEIWDEDATILSVPSQFETAPSFADQREISVLNRTWSLRMVPDKDFVRAEVQTLSQAVLPMGMIVTLLLAIAINRSMAVSHQNGLLKITTHDLQNREARLEYMARERELVISNTSEALIYLDRHKNVRLANDAAARLLKTERCLLVGRRFSALPFFYAQSKSKPTIDQLIEFGRIEDIELHPANYGDHPLSLSLSATPIASGSGQEEGYVIVFYDITDRRHLEQSQIALLESLERSNEELTQFAHICSHDLQEPFRMIGAFSEMLETHLNSQGQIDEQTTLYLKFLTDASDRGMCLIRDILDYSRVEHGSDQLTLVESRVVVHEIFANFRGTSERKLELTQEDLPSVPFSRVQLMQLFQNLIGNAIKYAKAEGPIRVHVRCRDQGDVWRFEVQDYGIGIAEKNLSKIFEIFKRLHRRDQIPGTGIGLAICRKIVERHGGTISVESTFGEGSTFYFTLPKQGDHTA</sequence>
<dbReference type="Gene3D" id="3.30.565.10">
    <property type="entry name" value="Histidine kinase-like ATPase, C-terminal domain"/>
    <property type="match status" value="1"/>
</dbReference>
<dbReference type="CDD" id="cd00082">
    <property type="entry name" value="HisKA"/>
    <property type="match status" value="1"/>
</dbReference>
<keyword evidence="15" id="KW-1185">Reference proteome</keyword>
<dbReference type="GO" id="GO:0000155">
    <property type="term" value="F:phosphorelay sensor kinase activity"/>
    <property type="evidence" value="ECO:0007669"/>
    <property type="project" value="InterPro"/>
</dbReference>
<dbReference type="SUPFAM" id="SSF47384">
    <property type="entry name" value="Homodimeric domain of signal transducing histidine kinase"/>
    <property type="match status" value="1"/>
</dbReference>
<evidence type="ECO:0000256" key="3">
    <source>
        <dbReference type="ARBA" id="ARBA00012438"/>
    </source>
</evidence>
<feature type="domain" description="PAC" evidence="12">
    <location>
        <begin position="588"/>
        <end position="640"/>
    </location>
</feature>
<evidence type="ECO:0000256" key="8">
    <source>
        <dbReference type="ARBA" id="ARBA00022989"/>
    </source>
</evidence>
<dbReference type="PROSITE" id="PS50839">
    <property type="entry name" value="CHASE"/>
    <property type="match status" value="1"/>
</dbReference>
<reference evidence="15" key="1">
    <citation type="submission" date="2016-09" db="EMBL/GenBank/DDBJ databases">
        <authorList>
            <person name="Wibberg D."/>
        </authorList>
    </citation>
    <scope>NUCLEOTIDE SEQUENCE [LARGE SCALE GENOMIC DNA]</scope>
</reference>
<dbReference type="Gene3D" id="3.30.450.350">
    <property type="entry name" value="CHASE domain"/>
    <property type="match status" value="1"/>
</dbReference>
<evidence type="ECO:0000256" key="1">
    <source>
        <dbReference type="ARBA" id="ARBA00000085"/>
    </source>
</evidence>
<keyword evidence="7" id="KW-0418">Kinase</keyword>
<dbReference type="SMART" id="SM01079">
    <property type="entry name" value="CHASE"/>
    <property type="match status" value="1"/>
</dbReference>
<dbReference type="InterPro" id="IPR006189">
    <property type="entry name" value="CHASE_dom"/>
</dbReference>
<dbReference type="InterPro" id="IPR005467">
    <property type="entry name" value="His_kinase_dom"/>
</dbReference>
<dbReference type="PROSITE" id="PS50109">
    <property type="entry name" value="HIS_KIN"/>
    <property type="match status" value="1"/>
</dbReference>
<dbReference type="SUPFAM" id="SSF55785">
    <property type="entry name" value="PYP-like sensor domain (PAS domain)"/>
    <property type="match status" value="1"/>
</dbReference>
<evidence type="ECO:0000256" key="7">
    <source>
        <dbReference type="ARBA" id="ARBA00022777"/>
    </source>
</evidence>
<dbReference type="InterPro" id="IPR042240">
    <property type="entry name" value="CHASE_sf"/>
</dbReference>
<dbReference type="SMART" id="SM00388">
    <property type="entry name" value="HisKA"/>
    <property type="match status" value="1"/>
</dbReference>
<evidence type="ECO:0000313" key="14">
    <source>
        <dbReference type="EMBL" id="SCM68725.1"/>
    </source>
</evidence>
<evidence type="ECO:0000313" key="15">
    <source>
        <dbReference type="Proteomes" id="UP000184085"/>
    </source>
</evidence>
<dbReference type="InterPro" id="IPR036890">
    <property type="entry name" value="HATPase_C_sf"/>
</dbReference>
<dbReference type="PANTHER" id="PTHR43304">
    <property type="entry name" value="PHYTOCHROME-LIKE PROTEIN CPH1"/>
    <property type="match status" value="1"/>
</dbReference>
<feature type="domain" description="CHASE" evidence="13">
    <location>
        <begin position="318"/>
        <end position="406"/>
    </location>
</feature>
<dbReference type="InterPro" id="IPR036097">
    <property type="entry name" value="HisK_dim/P_sf"/>
</dbReference>
<dbReference type="Pfam" id="PF00512">
    <property type="entry name" value="HisKA"/>
    <property type="match status" value="1"/>
</dbReference>
<organism evidence="14 15">
    <name type="scientific">Donghicola eburneus</name>
    <dbReference type="NCBI Taxonomy" id="393278"/>
    <lineage>
        <taxon>Bacteria</taxon>
        <taxon>Pseudomonadati</taxon>
        <taxon>Pseudomonadota</taxon>
        <taxon>Alphaproteobacteria</taxon>
        <taxon>Rhodobacterales</taxon>
        <taxon>Roseobacteraceae</taxon>
        <taxon>Donghicola</taxon>
    </lineage>
</organism>
<feature type="transmembrane region" description="Helical" evidence="10">
    <location>
        <begin position="23"/>
        <end position="45"/>
    </location>
</feature>
<dbReference type="AlphaFoldDB" id="A0A1M4N470"/>
<dbReference type="CDD" id="cd00130">
    <property type="entry name" value="PAS"/>
    <property type="match status" value="1"/>
</dbReference>
<feature type="transmembrane region" description="Helical" evidence="10">
    <location>
        <begin position="57"/>
        <end position="78"/>
    </location>
</feature>
<dbReference type="InterPro" id="IPR052162">
    <property type="entry name" value="Sensor_kinase/Photoreceptor"/>
</dbReference>
<evidence type="ECO:0000256" key="5">
    <source>
        <dbReference type="ARBA" id="ARBA00022679"/>
    </source>
</evidence>
<keyword evidence="6 10" id="KW-0812">Transmembrane</keyword>
<dbReference type="InterPro" id="IPR000014">
    <property type="entry name" value="PAS"/>
</dbReference>
<feature type="transmembrane region" description="Helical" evidence="10">
    <location>
        <begin position="155"/>
        <end position="177"/>
    </location>
</feature>
<name>A0A1M4N470_9RHOB</name>
<dbReference type="InterPro" id="IPR000700">
    <property type="entry name" value="PAS-assoc_C"/>
</dbReference>
<dbReference type="InterPro" id="IPR035965">
    <property type="entry name" value="PAS-like_dom_sf"/>
</dbReference>
<dbReference type="SUPFAM" id="SSF55874">
    <property type="entry name" value="ATPase domain of HSP90 chaperone/DNA topoisomerase II/histidine kinase"/>
    <property type="match status" value="1"/>
</dbReference>
<evidence type="ECO:0000259" key="11">
    <source>
        <dbReference type="PROSITE" id="PS50109"/>
    </source>
</evidence>
<evidence type="ECO:0000259" key="12">
    <source>
        <dbReference type="PROSITE" id="PS50113"/>
    </source>
</evidence>
<evidence type="ECO:0000259" key="13">
    <source>
        <dbReference type="PROSITE" id="PS50839"/>
    </source>
</evidence>
<proteinExistence type="predicted"/>
<dbReference type="PRINTS" id="PR00344">
    <property type="entry name" value="BCTRLSENSOR"/>
</dbReference>